<gene>
    <name evidence="1" type="ORF">DY218_27310</name>
</gene>
<evidence type="ECO:0000313" key="2">
    <source>
        <dbReference type="Proteomes" id="UP000263094"/>
    </source>
</evidence>
<accession>A0A372LY62</accession>
<comment type="caution">
    <text evidence="1">The sequence shown here is derived from an EMBL/GenBank/DDBJ whole genome shotgun (WGS) entry which is preliminary data.</text>
</comment>
<protein>
    <submittedName>
        <fullName evidence="1">Uncharacterized protein</fullName>
    </submittedName>
</protein>
<name>A0A372LY62_9ACTN</name>
<evidence type="ECO:0000313" key="1">
    <source>
        <dbReference type="EMBL" id="RFU83618.1"/>
    </source>
</evidence>
<sequence>MYGGWAFCSYSGSWTVNTSTGMQAFPIRRAAGTYDMQEFWNPDIRGIAPSVAGWYRVSWNFTVEQADAATNHQFSVQILPQYTTNAFGATTTYYGNGTNYLHSGVHTVRVEDLAEEGVIHPAVDGFSEPFKVRAAQMLVEYVSGL</sequence>
<proteinExistence type="predicted"/>
<keyword evidence="2" id="KW-1185">Reference proteome</keyword>
<organism evidence="1 2">
    <name type="scientific">Streptomyces triticagri</name>
    <dbReference type="NCBI Taxonomy" id="2293568"/>
    <lineage>
        <taxon>Bacteria</taxon>
        <taxon>Bacillati</taxon>
        <taxon>Actinomycetota</taxon>
        <taxon>Actinomycetes</taxon>
        <taxon>Kitasatosporales</taxon>
        <taxon>Streptomycetaceae</taxon>
        <taxon>Streptomyces</taxon>
    </lineage>
</organism>
<dbReference type="EMBL" id="QUAK01000194">
    <property type="protein sequence ID" value="RFU83618.1"/>
    <property type="molecule type" value="Genomic_DNA"/>
</dbReference>
<dbReference type="AlphaFoldDB" id="A0A372LY62"/>
<dbReference type="Proteomes" id="UP000263094">
    <property type="component" value="Unassembled WGS sequence"/>
</dbReference>
<reference evidence="1 2" key="1">
    <citation type="submission" date="2018-08" db="EMBL/GenBank/DDBJ databases">
        <title>Isolation, diversity and antifungal activity of Actinobacteria from wheat.</title>
        <authorList>
            <person name="Han C."/>
        </authorList>
    </citation>
    <scope>NUCLEOTIDE SEQUENCE [LARGE SCALE GENOMIC DNA]</scope>
    <source>
        <strain evidence="1 2">NEAU-YY421</strain>
    </source>
</reference>